<protein>
    <recommendedName>
        <fullName evidence="6">Peptidase S1 domain-containing protein</fullName>
    </recommendedName>
</protein>
<feature type="domain" description="Peptidase S1" evidence="6">
    <location>
        <begin position="33"/>
        <end position="256"/>
    </location>
</feature>
<gene>
    <name evidence="7" type="ORF">ABMA28_010103</name>
</gene>
<evidence type="ECO:0000256" key="5">
    <source>
        <dbReference type="SAM" id="SignalP"/>
    </source>
</evidence>
<comment type="caution">
    <text evidence="7">The sequence shown here is derived from an EMBL/GenBank/DDBJ whole genome shotgun (WGS) entry which is preliminary data.</text>
</comment>
<dbReference type="InterPro" id="IPR001254">
    <property type="entry name" value="Trypsin_dom"/>
</dbReference>
<dbReference type="InterPro" id="IPR009003">
    <property type="entry name" value="Peptidase_S1_PA"/>
</dbReference>
<dbReference type="PANTHER" id="PTHR24276">
    <property type="entry name" value="POLYSERASE-RELATED"/>
    <property type="match status" value="1"/>
</dbReference>
<dbReference type="Proteomes" id="UP001549921">
    <property type="component" value="Unassembled WGS sequence"/>
</dbReference>
<accession>A0ABD0SAQ2</accession>
<evidence type="ECO:0000259" key="6">
    <source>
        <dbReference type="PROSITE" id="PS50240"/>
    </source>
</evidence>
<evidence type="ECO:0000256" key="1">
    <source>
        <dbReference type="ARBA" id="ARBA00022670"/>
    </source>
</evidence>
<organism evidence="7 8">
    <name type="scientific">Loxostege sticticalis</name>
    <name type="common">Beet webworm moth</name>
    <dbReference type="NCBI Taxonomy" id="481309"/>
    <lineage>
        <taxon>Eukaryota</taxon>
        <taxon>Metazoa</taxon>
        <taxon>Ecdysozoa</taxon>
        <taxon>Arthropoda</taxon>
        <taxon>Hexapoda</taxon>
        <taxon>Insecta</taxon>
        <taxon>Pterygota</taxon>
        <taxon>Neoptera</taxon>
        <taxon>Endopterygota</taxon>
        <taxon>Lepidoptera</taxon>
        <taxon>Glossata</taxon>
        <taxon>Ditrysia</taxon>
        <taxon>Pyraloidea</taxon>
        <taxon>Crambidae</taxon>
        <taxon>Pyraustinae</taxon>
        <taxon>Loxostege</taxon>
    </lineage>
</organism>
<dbReference type="GO" id="GO:0008236">
    <property type="term" value="F:serine-type peptidase activity"/>
    <property type="evidence" value="ECO:0007669"/>
    <property type="project" value="UniProtKB-KW"/>
</dbReference>
<dbReference type="InterPro" id="IPR050430">
    <property type="entry name" value="Peptidase_S1"/>
</dbReference>
<dbReference type="Pfam" id="PF00089">
    <property type="entry name" value="Trypsin"/>
    <property type="match status" value="1"/>
</dbReference>
<evidence type="ECO:0000256" key="4">
    <source>
        <dbReference type="ARBA" id="ARBA00023157"/>
    </source>
</evidence>
<proteinExistence type="predicted"/>
<keyword evidence="2" id="KW-0378">Hydrolase</keyword>
<dbReference type="GO" id="GO:0006508">
    <property type="term" value="P:proteolysis"/>
    <property type="evidence" value="ECO:0007669"/>
    <property type="project" value="UniProtKB-KW"/>
</dbReference>
<keyword evidence="5" id="KW-0732">Signal</keyword>
<reference evidence="7 8" key="1">
    <citation type="submission" date="2024-06" db="EMBL/GenBank/DDBJ databases">
        <title>A chromosome-level genome assembly of beet webworm, Loxostege sticticalis.</title>
        <authorList>
            <person name="Zhang Y."/>
        </authorList>
    </citation>
    <scope>NUCLEOTIDE SEQUENCE [LARGE SCALE GENOMIC DNA]</scope>
    <source>
        <strain evidence="7">AQ028</strain>
        <tissue evidence="7">Male pupae</tissue>
    </source>
</reference>
<evidence type="ECO:0000313" key="7">
    <source>
        <dbReference type="EMBL" id="KAL0810786.1"/>
    </source>
</evidence>
<dbReference type="EMBL" id="JBEDNZ010000025">
    <property type="protein sequence ID" value="KAL0810786.1"/>
    <property type="molecule type" value="Genomic_DNA"/>
</dbReference>
<dbReference type="AlphaFoldDB" id="A0ABD0SAQ2"/>
<sequence>MLVPVILLFLQALYWHGEAGVAKPTLPTKNAKIVGGHDIDITDAPYQVSVHHIGNYVSGGTLVKKDIVLATAYSFYLYAQYPSHYKVRVGSSIIDDGGVLHEVEKIVTHPLHGQSTHNIAVAKLSMPVTLSDKVAVIPMMEPGEEVPAGKTVQLTGWGDTYPFEYPIMLQKLEVTAVDYDTCVYEYDPDVFSPDMMCAANPSNKGYNWGDAGSPVVFNGKLAAICNDNIYIPSGPVHLQDYVKVSAHRRWIDETIQNITSHF</sequence>
<dbReference type="SMART" id="SM00020">
    <property type="entry name" value="Tryp_SPc"/>
    <property type="match status" value="1"/>
</dbReference>
<dbReference type="SUPFAM" id="SSF50494">
    <property type="entry name" value="Trypsin-like serine proteases"/>
    <property type="match status" value="1"/>
</dbReference>
<feature type="chain" id="PRO_5044892083" description="Peptidase S1 domain-containing protein" evidence="5">
    <location>
        <begin position="20"/>
        <end position="262"/>
    </location>
</feature>
<dbReference type="Gene3D" id="2.40.10.10">
    <property type="entry name" value="Trypsin-like serine proteases"/>
    <property type="match status" value="1"/>
</dbReference>
<name>A0ABD0SAQ2_LOXSC</name>
<dbReference type="PANTHER" id="PTHR24276:SF91">
    <property type="entry name" value="AT26814P-RELATED"/>
    <property type="match status" value="1"/>
</dbReference>
<evidence type="ECO:0000256" key="3">
    <source>
        <dbReference type="ARBA" id="ARBA00022825"/>
    </source>
</evidence>
<feature type="signal peptide" evidence="5">
    <location>
        <begin position="1"/>
        <end position="19"/>
    </location>
</feature>
<keyword evidence="4" id="KW-1015">Disulfide bond</keyword>
<evidence type="ECO:0000256" key="2">
    <source>
        <dbReference type="ARBA" id="ARBA00022801"/>
    </source>
</evidence>
<dbReference type="InterPro" id="IPR043504">
    <property type="entry name" value="Peptidase_S1_PA_chymotrypsin"/>
</dbReference>
<keyword evidence="3" id="KW-0720">Serine protease</keyword>
<dbReference type="PROSITE" id="PS50240">
    <property type="entry name" value="TRYPSIN_DOM"/>
    <property type="match status" value="1"/>
</dbReference>
<evidence type="ECO:0000313" key="8">
    <source>
        <dbReference type="Proteomes" id="UP001549921"/>
    </source>
</evidence>
<dbReference type="CDD" id="cd00190">
    <property type="entry name" value="Tryp_SPc"/>
    <property type="match status" value="1"/>
</dbReference>
<keyword evidence="1" id="KW-0645">Protease</keyword>